<organism evidence="6 7">
    <name type="scientific">Golovinomyces cichoracearum</name>
    <dbReference type="NCBI Taxonomy" id="62708"/>
    <lineage>
        <taxon>Eukaryota</taxon>
        <taxon>Fungi</taxon>
        <taxon>Dikarya</taxon>
        <taxon>Ascomycota</taxon>
        <taxon>Pezizomycotina</taxon>
        <taxon>Leotiomycetes</taxon>
        <taxon>Erysiphales</taxon>
        <taxon>Erysiphaceae</taxon>
        <taxon>Golovinomyces</taxon>
    </lineage>
</organism>
<keyword evidence="2" id="KW-0539">Nucleus</keyword>
<feature type="region of interest" description="Disordered" evidence="4">
    <location>
        <begin position="156"/>
        <end position="177"/>
    </location>
</feature>
<dbReference type="PROSITE" id="PS50048">
    <property type="entry name" value="ZN2_CY6_FUNGAL_2"/>
    <property type="match status" value="1"/>
</dbReference>
<dbReference type="Pfam" id="PF04082">
    <property type="entry name" value="Fungal_trans"/>
    <property type="match status" value="1"/>
</dbReference>
<dbReference type="PANTHER" id="PTHR46910">
    <property type="entry name" value="TRANSCRIPTION FACTOR PDR1"/>
    <property type="match status" value="1"/>
</dbReference>
<dbReference type="PANTHER" id="PTHR46910:SF1">
    <property type="entry name" value="MISCELLANEOUS ZN(II)2CYS6 TRANSCRIPTION FACTOR (EUROFUNG)-RELATED"/>
    <property type="match status" value="1"/>
</dbReference>
<dbReference type="InterPro" id="IPR007219">
    <property type="entry name" value="XnlR_reg_dom"/>
</dbReference>
<evidence type="ECO:0000259" key="5">
    <source>
        <dbReference type="PROSITE" id="PS50048"/>
    </source>
</evidence>
<reference evidence="6 7" key="1">
    <citation type="journal article" date="2018" name="BMC Genomics">
        <title>Comparative genome analyses reveal sequence features reflecting distinct modes of host-adaptation between dicot and monocot powdery mildew.</title>
        <authorList>
            <person name="Wu Y."/>
            <person name="Ma X."/>
            <person name="Pan Z."/>
            <person name="Kale S.D."/>
            <person name="Song Y."/>
            <person name="King H."/>
            <person name="Zhang Q."/>
            <person name="Presley C."/>
            <person name="Deng X."/>
            <person name="Wei C.I."/>
            <person name="Xiao S."/>
        </authorList>
    </citation>
    <scope>NUCLEOTIDE SEQUENCE [LARGE SCALE GENOMIC DNA]</scope>
    <source>
        <strain evidence="6">UCSC1</strain>
    </source>
</reference>
<feature type="compositionally biased region" description="Basic residues" evidence="4">
    <location>
        <begin position="57"/>
        <end position="70"/>
    </location>
</feature>
<feature type="domain" description="Zn(2)-C6 fungal-type" evidence="5">
    <location>
        <begin position="74"/>
        <end position="105"/>
    </location>
</feature>
<dbReference type="GO" id="GO:0003677">
    <property type="term" value="F:DNA binding"/>
    <property type="evidence" value="ECO:0007669"/>
    <property type="project" value="InterPro"/>
</dbReference>
<dbReference type="GO" id="GO:0000981">
    <property type="term" value="F:DNA-binding transcription factor activity, RNA polymerase II-specific"/>
    <property type="evidence" value="ECO:0007669"/>
    <property type="project" value="InterPro"/>
</dbReference>
<gene>
    <name evidence="6" type="ORF">GcC1_185015</name>
</gene>
<dbReference type="InterPro" id="IPR036864">
    <property type="entry name" value="Zn2-C6_fun-type_DNA-bd_sf"/>
</dbReference>
<protein>
    <submittedName>
        <fullName evidence="6">Putative transcriptional regulatory protein</fullName>
    </submittedName>
</protein>
<name>A0A420HKZ6_9PEZI</name>
<dbReference type="CDD" id="cd12148">
    <property type="entry name" value="fungal_TF_MHR"/>
    <property type="match status" value="1"/>
</dbReference>
<dbReference type="InterPro" id="IPR050987">
    <property type="entry name" value="AtrR-like"/>
</dbReference>
<accession>A0A420HKZ6</accession>
<dbReference type="SMART" id="SM00066">
    <property type="entry name" value="GAL4"/>
    <property type="match status" value="1"/>
</dbReference>
<dbReference type="Gene3D" id="4.10.240.10">
    <property type="entry name" value="Zn(2)-C6 fungal-type DNA-binding domain"/>
    <property type="match status" value="1"/>
</dbReference>
<evidence type="ECO:0000256" key="2">
    <source>
        <dbReference type="ARBA" id="ARBA00023242"/>
    </source>
</evidence>
<dbReference type="Proteomes" id="UP000285405">
    <property type="component" value="Unassembled WGS sequence"/>
</dbReference>
<dbReference type="EMBL" id="MCBR01018513">
    <property type="protein sequence ID" value="RKF58102.1"/>
    <property type="molecule type" value="Genomic_DNA"/>
</dbReference>
<dbReference type="Pfam" id="PF00172">
    <property type="entry name" value="Zn_clus"/>
    <property type="match status" value="1"/>
</dbReference>
<evidence type="ECO:0000313" key="6">
    <source>
        <dbReference type="EMBL" id="RKF58102.1"/>
    </source>
</evidence>
<dbReference type="PROSITE" id="PS00463">
    <property type="entry name" value="ZN2_CY6_FUNGAL_1"/>
    <property type="match status" value="1"/>
</dbReference>
<dbReference type="SUPFAM" id="SSF57701">
    <property type="entry name" value="Zn2/Cys6 DNA-binding domain"/>
    <property type="match status" value="1"/>
</dbReference>
<dbReference type="InterPro" id="IPR001138">
    <property type="entry name" value="Zn2Cys6_DnaBD"/>
</dbReference>
<keyword evidence="1" id="KW-0479">Metal-binding</keyword>
<feature type="region of interest" description="Disordered" evidence="4">
    <location>
        <begin position="31"/>
        <end position="71"/>
    </location>
</feature>
<proteinExistence type="predicted"/>
<sequence length="743" mass="83952">MCASQTPMLVQLLQPDSGLLLSQSPHYNPYHSNSISPSVSGMESTASTGSSSVKIQMKPHTHKRAYRQRRKDPSCDACRERKVKCDATETISCSECLSRNVKCQFTKETNRRMSSIKQLQDLERQIAQMKRENSQLRSMLSMRDCQDCTKNEGLHESPLDLPEIGSGPKKRLRPPSLRGFSRVQSNIRKYGKGILKLPENSQKQGYSNLFSSAKLDLPSKHISDQILNSYYSSIHLVMPIIHWPTFMQEYENAYKALSPSGLSPVWISTFFAVLAVGSLFNKEHSMQRPQIGRKYIDISRIQIDSWSDDFTIDHVRATLLTSVFLAEINLKSAARKWLASAVCISQEIGLQIESISWSFLETEMRRRVWWGVYIWDRHISLEYGRPPFIDDDDCDVNLPTAAMEHPIYDIGALNTNSAPHTNILLPILDIIRAMSQLIKSLKSPIIPDSSLRIFDAHFSACISAFPPSFLLNSQEPLDPQALVPVCHLMNSRLILHRHNLTTFCPLETRFNALDECIRTSLDSAALISRAMAWSKLSQSFGTGAHAMTCTHIWRCTLFLLYGGHYDAALTCIRASSLIGTLRDVNICCGRNTAFFLDVLFEKRRSNNYVGGKGYREQQKLDEELIAYVSGDLQGNYRNSWAWQSPDIGLDVDVGSKIDILPNINMRDAAETEEATSKLSETELRDWGGWQRVEYLVGVLAQESDGYTQIRSYPNYSFGPSSAELESPPERMKGSERMSITNII</sequence>
<keyword evidence="3" id="KW-0175">Coiled coil</keyword>
<dbReference type="OrthoDB" id="2110361at2759"/>
<evidence type="ECO:0000256" key="3">
    <source>
        <dbReference type="SAM" id="Coils"/>
    </source>
</evidence>
<dbReference type="CDD" id="cd00067">
    <property type="entry name" value="GAL4"/>
    <property type="match status" value="1"/>
</dbReference>
<dbReference type="GO" id="GO:0006351">
    <property type="term" value="P:DNA-templated transcription"/>
    <property type="evidence" value="ECO:0007669"/>
    <property type="project" value="InterPro"/>
</dbReference>
<dbReference type="AlphaFoldDB" id="A0A420HKZ6"/>
<evidence type="ECO:0000313" key="7">
    <source>
        <dbReference type="Proteomes" id="UP000285405"/>
    </source>
</evidence>
<comment type="caution">
    <text evidence="6">The sequence shown here is derived from an EMBL/GenBank/DDBJ whole genome shotgun (WGS) entry which is preliminary data.</text>
</comment>
<feature type="coiled-coil region" evidence="3">
    <location>
        <begin position="112"/>
        <end position="139"/>
    </location>
</feature>
<evidence type="ECO:0000256" key="1">
    <source>
        <dbReference type="ARBA" id="ARBA00022723"/>
    </source>
</evidence>
<feature type="compositionally biased region" description="Polar residues" evidence="4">
    <location>
        <begin position="31"/>
        <end position="54"/>
    </location>
</feature>
<evidence type="ECO:0000256" key="4">
    <source>
        <dbReference type="SAM" id="MobiDB-lite"/>
    </source>
</evidence>
<dbReference type="GO" id="GO:0008270">
    <property type="term" value="F:zinc ion binding"/>
    <property type="evidence" value="ECO:0007669"/>
    <property type="project" value="InterPro"/>
</dbReference>
<dbReference type="SMART" id="SM00906">
    <property type="entry name" value="Fungal_trans"/>
    <property type="match status" value="1"/>
</dbReference>
<feature type="region of interest" description="Disordered" evidence="4">
    <location>
        <begin position="719"/>
        <end position="743"/>
    </location>
</feature>